<dbReference type="Gene3D" id="1.20.1560.10">
    <property type="entry name" value="ABC transporter type 1, transmembrane domain"/>
    <property type="match status" value="1"/>
</dbReference>
<dbReference type="Gene3D" id="3.40.50.300">
    <property type="entry name" value="P-loop containing nucleotide triphosphate hydrolases"/>
    <property type="match status" value="1"/>
</dbReference>
<keyword evidence="6 8" id="KW-1133">Transmembrane helix</keyword>
<dbReference type="CDD" id="cd03254">
    <property type="entry name" value="ABCC_Glucan_exporter_like"/>
    <property type="match status" value="1"/>
</dbReference>
<gene>
    <name evidence="11" type="ORF">H9758_10475</name>
</gene>
<dbReference type="GO" id="GO:0005524">
    <property type="term" value="F:ATP binding"/>
    <property type="evidence" value="ECO:0007669"/>
    <property type="project" value="UniProtKB-KW"/>
</dbReference>
<evidence type="ECO:0000259" key="9">
    <source>
        <dbReference type="PROSITE" id="PS50893"/>
    </source>
</evidence>
<dbReference type="InterPro" id="IPR027417">
    <property type="entry name" value="P-loop_NTPase"/>
</dbReference>
<evidence type="ECO:0000313" key="12">
    <source>
        <dbReference type="Proteomes" id="UP000823890"/>
    </source>
</evidence>
<evidence type="ECO:0000256" key="8">
    <source>
        <dbReference type="SAM" id="Phobius"/>
    </source>
</evidence>
<feature type="transmembrane region" description="Helical" evidence="8">
    <location>
        <begin position="184"/>
        <end position="201"/>
    </location>
</feature>
<reference evidence="11" key="1">
    <citation type="journal article" date="2021" name="PeerJ">
        <title>Extensive microbial diversity within the chicken gut microbiome revealed by metagenomics and culture.</title>
        <authorList>
            <person name="Gilroy R."/>
            <person name="Ravi A."/>
            <person name="Getino M."/>
            <person name="Pursley I."/>
            <person name="Horton D.L."/>
            <person name="Alikhan N.F."/>
            <person name="Baker D."/>
            <person name="Gharbi K."/>
            <person name="Hall N."/>
            <person name="Watson M."/>
            <person name="Adriaenssens E.M."/>
            <person name="Foster-Nyarko E."/>
            <person name="Jarju S."/>
            <person name="Secka A."/>
            <person name="Antonio M."/>
            <person name="Oren A."/>
            <person name="Chaudhuri R.R."/>
            <person name="La Ragione R."/>
            <person name="Hildebrand F."/>
            <person name="Pallen M.J."/>
        </authorList>
    </citation>
    <scope>NUCLEOTIDE SEQUENCE</scope>
    <source>
        <strain evidence="11">ChiW19-954</strain>
    </source>
</reference>
<dbReference type="Proteomes" id="UP000823890">
    <property type="component" value="Unassembled WGS sequence"/>
</dbReference>
<reference evidence="11" key="2">
    <citation type="submission" date="2021-04" db="EMBL/GenBank/DDBJ databases">
        <authorList>
            <person name="Gilroy R."/>
        </authorList>
    </citation>
    <scope>NUCLEOTIDE SEQUENCE</scope>
    <source>
        <strain evidence="11">ChiW19-954</strain>
    </source>
</reference>
<keyword evidence="2" id="KW-0813">Transport</keyword>
<dbReference type="Pfam" id="PF00664">
    <property type="entry name" value="ABC_membrane"/>
    <property type="match status" value="1"/>
</dbReference>
<name>A0A9D2SV48_9FIRM</name>
<dbReference type="InterPro" id="IPR003439">
    <property type="entry name" value="ABC_transporter-like_ATP-bd"/>
</dbReference>
<dbReference type="PANTHER" id="PTHR24221:SF499">
    <property type="entry name" value="FATTY ACID ABC TRANSPORTER ATP-BINDING_PERMEASE PROTEIN"/>
    <property type="match status" value="1"/>
</dbReference>
<evidence type="ECO:0000256" key="5">
    <source>
        <dbReference type="ARBA" id="ARBA00022840"/>
    </source>
</evidence>
<evidence type="ECO:0000256" key="3">
    <source>
        <dbReference type="ARBA" id="ARBA00022692"/>
    </source>
</evidence>
<dbReference type="InterPro" id="IPR011527">
    <property type="entry name" value="ABC1_TM_dom"/>
</dbReference>
<evidence type="ECO:0000256" key="4">
    <source>
        <dbReference type="ARBA" id="ARBA00022741"/>
    </source>
</evidence>
<dbReference type="SMART" id="SM00382">
    <property type="entry name" value="AAA"/>
    <property type="match status" value="1"/>
</dbReference>
<dbReference type="InterPro" id="IPR036640">
    <property type="entry name" value="ABC1_TM_sf"/>
</dbReference>
<dbReference type="GO" id="GO:0016887">
    <property type="term" value="F:ATP hydrolysis activity"/>
    <property type="evidence" value="ECO:0007669"/>
    <property type="project" value="InterPro"/>
</dbReference>
<protein>
    <submittedName>
        <fullName evidence="11">ABC transporter ATP-binding protein/permease</fullName>
    </submittedName>
</protein>
<dbReference type="EMBL" id="DWWO01000129">
    <property type="protein sequence ID" value="HJC34995.1"/>
    <property type="molecule type" value="Genomic_DNA"/>
</dbReference>
<keyword evidence="4" id="KW-0547">Nucleotide-binding</keyword>
<dbReference type="Pfam" id="PF00005">
    <property type="entry name" value="ABC_tran"/>
    <property type="match status" value="1"/>
</dbReference>
<comment type="caution">
    <text evidence="11">The sequence shown here is derived from an EMBL/GenBank/DDBJ whole genome shotgun (WGS) entry which is preliminary data.</text>
</comment>
<dbReference type="GO" id="GO:0140359">
    <property type="term" value="F:ABC-type transporter activity"/>
    <property type="evidence" value="ECO:0007669"/>
    <property type="project" value="InterPro"/>
</dbReference>
<dbReference type="InterPro" id="IPR017871">
    <property type="entry name" value="ABC_transporter-like_CS"/>
</dbReference>
<evidence type="ECO:0000313" key="11">
    <source>
        <dbReference type="EMBL" id="HJC34995.1"/>
    </source>
</evidence>
<dbReference type="PROSITE" id="PS00211">
    <property type="entry name" value="ABC_TRANSPORTER_1"/>
    <property type="match status" value="1"/>
</dbReference>
<comment type="subcellular location">
    <subcellularLocation>
        <location evidence="1">Cell membrane</location>
        <topology evidence="1">Multi-pass membrane protein</topology>
    </subcellularLocation>
</comment>
<sequence length="632" mass="69797">MNEKQIEKKSGGRVNTAAKLINRVIRYMLHYYKYPFLLVILCILITAVATVIGATFPQTLVDDYITPMLRNGTDDFSGLASDLIRLACIMGVGVITAFTYNRIMVNVSQGTMRHLRDDLFCRMESLPIRYFDTHAHGDIMSVYTNDVDTLRQLLSQSIPQIINSVITMAATLITMIILNPVLTVISILTAAVMLLVTSKFSRLSGKYYIRQQIDLGAVDGFIEEMLDGQKVVKVFCHEQAAMEDFHEVNEKLRNSTNKANRYANLLMPINANIGWISYALVAIVGAILGINGLAGVTIGTVVTFVGLNKSFTNPITQVSQQINFVVNAAAGAQRVFDLMDQEPEKDEGYVELVNAVEDENGNLTESPVRTNLWAWKHPHKAQGTVTYTKQEGAVVLDDVDFGYDENKIVLHNISLYAKPGQKIAFVGATGAGKTTITNLINRFYDIADGKIRYDGININKIKKPDLRRSLGMVLQDTHLFTGTVMDNIRYGKLDATDEDCIQAAKLANADGFIHRLPDGYNTMLTGDGANLSQGQRQLLAIARAAVADPPALILDEATSSIDTRTEKLVQAGMDALMKGRTTFVIAHRLSTVKNSDCIMVMEQGRIIERGTHDELIAAKGKYYQLYTGNFAA</sequence>
<dbReference type="PROSITE" id="PS50893">
    <property type="entry name" value="ABC_TRANSPORTER_2"/>
    <property type="match status" value="1"/>
</dbReference>
<dbReference type="AlphaFoldDB" id="A0A9D2SV48"/>
<keyword evidence="3 8" id="KW-0812">Transmembrane</keyword>
<evidence type="ECO:0000256" key="2">
    <source>
        <dbReference type="ARBA" id="ARBA00022448"/>
    </source>
</evidence>
<feature type="transmembrane region" description="Helical" evidence="8">
    <location>
        <begin position="36"/>
        <end position="56"/>
    </location>
</feature>
<dbReference type="CDD" id="cd18547">
    <property type="entry name" value="ABC_6TM_Tm288_like"/>
    <property type="match status" value="1"/>
</dbReference>
<proteinExistence type="predicted"/>
<evidence type="ECO:0000256" key="1">
    <source>
        <dbReference type="ARBA" id="ARBA00004651"/>
    </source>
</evidence>
<dbReference type="GO" id="GO:0005886">
    <property type="term" value="C:plasma membrane"/>
    <property type="evidence" value="ECO:0007669"/>
    <property type="project" value="UniProtKB-SubCell"/>
</dbReference>
<evidence type="ECO:0000259" key="10">
    <source>
        <dbReference type="PROSITE" id="PS50929"/>
    </source>
</evidence>
<dbReference type="PANTHER" id="PTHR24221">
    <property type="entry name" value="ATP-BINDING CASSETTE SUB-FAMILY B"/>
    <property type="match status" value="1"/>
</dbReference>
<accession>A0A9D2SV48</accession>
<feature type="domain" description="ABC transporter" evidence="9">
    <location>
        <begin position="394"/>
        <end position="628"/>
    </location>
</feature>
<dbReference type="InterPro" id="IPR039421">
    <property type="entry name" value="Type_1_exporter"/>
</dbReference>
<evidence type="ECO:0000256" key="7">
    <source>
        <dbReference type="ARBA" id="ARBA00023136"/>
    </source>
</evidence>
<dbReference type="FunFam" id="3.40.50.300:FF:000287">
    <property type="entry name" value="Multidrug ABC transporter ATP-binding protein"/>
    <property type="match status" value="1"/>
</dbReference>
<dbReference type="PROSITE" id="PS50929">
    <property type="entry name" value="ABC_TM1F"/>
    <property type="match status" value="1"/>
</dbReference>
<feature type="transmembrane region" description="Helical" evidence="8">
    <location>
        <begin position="275"/>
        <end position="307"/>
    </location>
</feature>
<dbReference type="SUPFAM" id="SSF52540">
    <property type="entry name" value="P-loop containing nucleoside triphosphate hydrolases"/>
    <property type="match status" value="1"/>
</dbReference>
<organism evidence="11 12">
    <name type="scientific">Candidatus Mediterraneibacter faecipullorum</name>
    <dbReference type="NCBI Taxonomy" id="2838670"/>
    <lineage>
        <taxon>Bacteria</taxon>
        <taxon>Bacillati</taxon>
        <taxon>Bacillota</taxon>
        <taxon>Clostridia</taxon>
        <taxon>Lachnospirales</taxon>
        <taxon>Lachnospiraceae</taxon>
        <taxon>Mediterraneibacter</taxon>
    </lineage>
</organism>
<dbReference type="InterPro" id="IPR003593">
    <property type="entry name" value="AAA+_ATPase"/>
</dbReference>
<dbReference type="SUPFAM" id="SSF90123">
    <property type="entry name" value="ABC transporter transmembrane region"/>
    <property type="match status" value="1"/>
</dbReference>
<keyword evidence="7 8" id="KW-0472">Membrane</keyword>
<feature type="domain" description="ABC transmembrane type-1" evidence="10">
    <location>
        <begin position="37"/>
        <end position="327"/>
    </location>
</feature>
<feature type="transmembrane region" description="Helical" evidence="8">
    <location>
        <begin position="76"/>
        <end position="100"/>
    </location>
</feature>
<evidence type="ECO:0000256" key="6">
    <source>
        <dbReference type="ARBA" id="ARBA00022989"/>
    </source>
</evidence>
<keyword evidence="5 11" id="KW-0067">ATP-binding</keyword>